<sequence>MTELIKPIDRVIQGFHFTVSNIVVKQAINGFFLSYYRNCTKLGLKSSKCNFSIQGQFLNTGLIDLEKLKEHFVEIFSDTGDELKRKSFIWSTFPALCQYNICNEPSAKSLKFLEMNLNHPNLPDLIASMWMNNSSFIYSVFQSICSFTSVADENFKQVKISKSLIESFSYLTDYNIKAYKLLETDENKKKFFVNNFLPNLIEEFAHSQYNDVDNFADVNFGEIFDAVKDEIGKAYTELPSFRNIFPAEYCINLISQTDYSILFDQQIKKPDHKNLYIVKYPVEVIGTNFEEIKKSSKEDKRILDQLEESIYNLQMDMDQYQASLLRNFIHKVIPSEKNKLKTDYNLIRKNILDLFKTGINASIGKIMNTLRSKLITKDDLNSDSWIADFLEFHNDVVASEIPVYYPLLVAIIELKFMKSRENVLNNFKFNAENDPPTTFQPDCPFKNGETKECLENAFTVLSTCLINLNTNADPNKGIKYNDAVFYFDTMYDFIIYKPNPVSHENLKEKKYISTVFQRLFNCRLSFANYLKSFSNLAKDPVEFLRIPKEIEENNRKLADSLSNEF</sequence>
<reference evidence="1" key="1">
    <citation type="submission" date="2006-10" db="EMBL/GenBank/DDBJ databases">
        <authorList>
            <person name="Amadeo P."/>
            <person name="Zhao Q."/>
            <person name="Wortman J."/>
            <person name="Fraser-Liggett C."/>
            <person name="Carlton J."/>
        </authorList>
    </citation>
    <scope>NUCLEOTIDE SEQUENCE</scope>
    <source>
        <strain evidence="1">G3</strain>
    </source>
</reference>
<dbReference type="VEuPathDB" id="TrichDB:TVAG_349780"/>
<accession>A2FYB6</accession>
<dbReference type="KEGG" id="tva:4747779"/>
<evidence type="ECO:0000313" key="1">
    <source>
        <dbReference type="EMBL" id="EAX90100.1"/>
    </source>
</evidence>
<name>A2FYB6_TRIV3</name>
<dbReference type="InParanoid" id="A2FYB6"/>
<reference evidence="1" key="2">
    <citation type="journal article" date="2007" name="Science">
        <title>Draft genome sequence of the sexually transmitted pathogen Trichomonas vaginalis.</title>
        <authorList>
            <person name="Carlton J.M."/>
            <person name="Hirt R.P."/>
            <person name="Silva J.C."/>
            <person name="Delcher A.L."/>
            <person name="Schatz M."/>
            <person name="Zhao Q."/>
            <person name="Wortman J.R."/>
            <person name="Bidwell S.L."/>
            <person name="Alsmark U.C.M."/>
            <person name="Besteiro S."/>
            <person name="Sicheritz-Ponten T."/>
            <person name="Noel C.J."/>
            <person name="Dacks J.B."/>
            <person name="Foster P.G."/>
            <person name="Simillion C."/>
            <person name="Van de Peer Y."/>
            <person name="Miranda-Saavedra D."/>
            <person name="Barton G.J."/>
            <person name="Westrop G.D."/>
            <person name="Mueller S."/>
            <person name="Dessi D."/>
            <person name="Fiori P.L."/>
            <person name="Ren Q."/>
            <person name="Paulsen I."/>
            <person name="Zhang H."/>
            <person name="Bastida-Corcuera F.D."/>
            <person name="Simoes-Barbosa A."/>
            <person name="Brown M.T."/>
            <person name="Hayes R.D."/>
            <person name="Mukherjee M."/>
            <person name="Okumura C.Y."/>
            <person name="Schneider R."/>
            <person name="Smith A.J."/>
            <person name="Vanacova S."/>
            <person name="Villalvazo M."/>
            <person name="Haas B.J."/>
            <person name="Pertea M."/>
            <person name="Feldblyum T.V."/>
            <person name="Utterback T.R."/>
            <person name="Shu C.L."/>
            <person name="Osoegawa K."/>
            <person name="de Jong P.J."/>
            <person name="Hrdy I."/>
            <person name="Horvathova L."/>
            <person name="Zubacova Z."/>
            <person name="Dolezal P."/>
            <person name="Malik S.B."/>
            <person name="Logsdon J.M. Jr."/>
            <person name="Henze K."/>
            <person name="Gupta A."/>
            <person name="Wang C.C."/>
            <person name="Dunne R.L."/>
            <person name="Upcroft J.A."/>
            <person name="Upcroft P."/>
            <person name="White O."/>
            <person name="Salzberg S.L."/>
            <person name="Tang P."/>
            <person name="Chiu C.-H."/>
            <person name="Lee Y.-S."/>
            <person name="Embley T.M."/>
            <person name="Coombs G.H."/>
            <person name="Mottram J.C."/>
            <person name="Tachezy J."/>
            <person name="Fraser-Liggett C.M."/>
            <person name="Johnson P.J."/>
        </authorList>
    </citation>
    <scope>NUCLEOTIDE SEQUENCE [LARGE SCALE GENOMIC DNA]</scope>
    <source>
        <strain evidence="1">G3</strain>
    </source>
</reference>
<dbReference type="AlphaFoldDB" id="A2FYB6"/>
<organism evidence="1 2">
    <name type="scientific">Trichomonas vaginalis (strain ATCC PRA-98 / G3)</name>
    <dbReference type="NCBI Taxonomy" id="412133"/>
    <lineage>
        <taxon>Eukaryota</taxon>
        <taxon>Metamonada</taxon>
        <taxon>Parabasalia</taxon>
        <taxon>Trichomonadida</taxon>
        <taxon>Trichomonadidae</taxon>
        <taxon>Trichomonas</taxon>
    </lineage>
</organism>
<proteinExistence type="predicted"/>
<dbReference type="EMBL" id="DS114138">
    <property type="protein sequence ID" value="EAX90100.1"/>
    <property type="molecule type" value="Genomic_DNA"/>
</dbReference>
<evidence type="ECO:0000313" key="2">
    <source>
        <dbReference type="Proteomes" id="UP000001542"/>
    </source>
</evidence>
<dbReference type="Proteomes" id="UP000001542">
    <property type="component" value="Unassembled WGS sequence"/>
</dbReference>
<keyword evidence="2" id="KW-1185">Reference proteome</keyword>
<gene>
    <name evidence="1" type="ORF">TVAG_349780</name>
</gene>
<protein>
    <submittedName>
        <fullName evidence="1">Uncharacterized protein</fullName>
    </submittedName>
</protein>
<dbReference type="VEuPathDB" id="TrichDB:TVAGG3_0395360"/>